<comment type="caution">
    <text evidence="1">The sequence shown here is derived from an EMBL/GenBank/DDBJ whole genome shotgun (WGS) entry which is preliminary data.</text>
</comment>
<dbReference type="Gene3D" id="1.10.10.10">
    <property type="entry name" value="Winged helix-like DNA-binding domain superfamily/Winged helix DNA-binding domain"/>
    <property type="match status" value="1"/>
</dbReference>
<dbReference type="PANTHER" id="PTHR33221:SF2">
    <property type="entry name" value="TRANSCRIPTIONAL REGULATOR"/>
    <property type="match status" value="1"/>
</dbReference>
<keyword evidence="2" id="KW-1185">Reference proteome</keyword>
<dbReference type="InterPro" id="IPR030489">
    <property type="entry name" value="TR_Rrf2-type_CS"/>
</dbReference>
<dbReference type="EMBL" id="JAVRIC010000038">
    <property type="protein sequence ID" value="MDT0499164.1"/>
    <property type="molecule type" value="Genomic_DNA"/>
</dbReference>
<dbReference type="InterPro" id="IPR036390">
    <property type="entry name" value="WH_DNA-bd_sf"/>
</dbReference>
<reference evidence="1 2" key="1">
    <citation type="submission" date="2023-09" db="EMBL/GenBank/DDBJ databases">
        <authorList>
            <person name="Rey-Velasco X."/>
        </authorList>
    </citation>
    <scope>NUCLEOTIDE SEQUENCE [LARGE SCALE GENOMIC DNA]</scope>
    <source>
        <strain evidence="1 2">W345</strain>
    </source>
</reference>
<evidence type="ECO:0000313" key="1">
    <source>
        <dbReference type="EMBL" id="MDT0499164.1"/>
    </source>
</evidence>
<dbReference type="NCBIfam" id="TIGR00738">
    <property type="entry name" value="rrf2_super"/>
    <property type="match status" value="1"/>
</dbReference>
<dbReference type="PANTHER" id="PTHR33221">
    <property type="entry name" value="WINGED HELIX-TURN-HELIX TRANSCRIPTIONAL REGULATOR, RRF2 FAMILY"/>
    <property type="match status" value="1"/>
</dbReference>
<name>A0ABU2WPI6_9GAMM</name>
<dbReference type="Pfam" id="PF02082">
    <property type="entry name" value="Rrf2"/>
    <property type="match status" value="1"/>
</dbReference>
<proteinExistence type="predicted"/>
<dbReference type="RefSeq" id="WP_311366574.1">
    <property type="nucleotide sequence ID" value="NZ_JAVRIC010000038.1"/>
</dbReference>
<dbReference type="PROSITE" id="PS01332">
    <property type="entry name" value="HTH_RRF2_1"/>
    <property type="match status" value="1"/>
</dbReference>
<dbReference type="SUPFAM" id="SSF46785">
    <property type="entry name" value="Winged helix' DNA-binding domain"/>
    <property type="match status" value="1"/>
</dbReference>
<dbReference type="Proteomes" id="UP001254608">
    <property type="component" value="Unassembled WGS sequence"/>
</dbReference>
<sequence length="156" mass="16185">MLKLGKLTDYAIVVMTALAAEPDNSQSAHELARLTHVAEPTVGKVLKLLGKSGLVSASRGASGGYRLSRDPAAISIADVVRAMEGPIGLTECSAHGSDCAIEPSCGVRGNWRLISEAIREALGAVTLEQMAAPMTSMPAPRPALAAESPLRFHPSA</sequence>
<evidence type="ECO:0000313" key="2">
    <source>
        <dbReference type="Proteomes" id="UP001254608"/>
    </source>
</evidence>
<gene>
    <name evidence="1" type="ORF">RM530_17615</name>
</gene>
<organism evidence="1 2">
    <name type="scientific">Banduia mediterranea</name>
    <dbReference type="NCBI Taxonomy" id="3075609"/>
    <lineage>
        <taxon>Bacteria</taxon>
        <taxon>Pseudomonadati</taxon>
        <taxon>Pseudomonadota</taxon>
        <taxon>Gammaproteobacteria</taxon>
        <taxon>Nevskiales</taxon>
        <taxon>Algiphilaceae</taxon>
        <taxon>Banduia</taxon>
    </lineage>
</organism>
<protein>
    <submittedName>
        <fullName evidence="1">SUF system Fe-S cluster assembly regulator</fullName>
    </submittedName>
</protein>
<dbReference type="InterPro" id="IPR036388">
    <property type="entry name" value="WH-like_DNA-bd_sf"/>
</dbReference>
<dbReference type="InterPro" id="IPR014290">
    <property type="entry name" value="SUF_FeS_clus_asmbl_reg"/>
</dbReference>
<accession>A0ABU2WPI6</accession>
<dbReference type="NCBIfam" id="TIGR02944">
    <property type="entry name" value="suf_reg_Xantho"/>
    <property type="match status" value="1"/>
</dbReference>
<dbReference type="InterPro" id="IPR000944">
    <property type="entry name" value="Tscrpt_reg_Rrf2"/>
</dbReference>
<dbReference type="PROSITE" id="PS51197">
    <property type="entry name" value="HTH_RRF2_2"/>
    <property type="match status" value="1"/>
</dbReference>